<dbReference type="PANTHER" id="PTHR12901:SF10">
    <property type="entry name" value="COENZYME Q-BINDING PROTEIN COQ10, MITOCHONDRIAL"/>
    <property type="match status" value="1"/>
</dbReference>
<dbReference type="Pfam" id="PF03364">
    <property type="entry name" value="Polyketide_cyc"/>
    <property type="match status" value="1"/>
</dbReference>
<dbReference type="GO" id="GO:0045333">
    <property type="term" value="P:cellular respiration"/>
    <property type="evidence" value="ECO:0007669"/>
    <property type="project" value="InterPro"/>
</dbReference>
<dbReference type="CDD" id="cd07813">
    <property type="entry name" value="COQ10p_like"/>
    <property type="match status" value="1"/>
</dbReference>
<reference evidence="3" key="1">
    <citation type="submission" date="2023-07" db="EMBL/GenBank/DDBJ databases">
        <title>Genomic Encyclopedia of Type Strains, Phase IV (KMG-IV): sequencing the most valuable type-strain genomes for metagenomic binning, comparative biology and taxonomic classification.</title>
        <authorList>
            <person name="Goeker M."/>
        </authorList>
    </citation>
    <scope>NUCLEOTIDE SEQUENCE</scope>
    <source>
        <strain evidence="3">DSM 21202</strain>
    </source>
</reference>
<organism evidence="3 4">
    <name type="scientific">Amorphus orientalis</name>
    <dbReference type="NCBI Taxonomy" id="649198"/>
    <lineage>
        <taxon>Bacteria</taxon>
        <taxon>Pseudomonadati</taxon>
        <taxon>Pseudomonadota</taxon>
        <taxon>Alphaproteobacteria</taxon>
        <taxon>Hyphomicrobiales</taxon>
        <taxon>Amorphaceae</taxon>
        <taxon>Amorphus</taxon>
    </lineage>
</organism>
<dbReference type="InterPro" id="IPR005031">
    <property type="entry name" value="COQ10_START"/>
</dbReference>
<feature type="domain" description="Coenzyme Q-binding protein COQ10 START" evidence="2">
    <location>
        <begin position="1"/>
        <end position="132"/>
    </location>
</feature>
<gene>
    <name evidence="3" type="ORF">J2S73_004272</name>
</gene>
<name>A0AAE3VTX9_9HYPH</name>
<evidence type="ECO:0000256" key="1">
    <source>
        <dbReference type="ARBA" id="ARBA00008918"/>
    </source>
</evidence>
<dbReference type="PANTHER" id="PTHR12901">
    <property type="entry name" value="SPERM PROTEIN HOMOLOG"/>
    <property type="match status" value="1"/>
</dbReference>
<dbReference type="EMBL" id="JAUSUL010000009">
    <property type="protein sequence ID" value="MDQ0317785.1"/>
    <property type="molecule type" value="Genomic_DNA"/>
</dbReference>
<comment type="caution">
    <text evidence="3">The sequence shown here is derived from an EMBL/GenBank/DDBJ whole genome shotgun (WGS) entry which is preliminary data.</text>
</comment>
<comment type="similarity">
    <text evidence="1">Belongs to the ribosome association toxin RatA family.</text>
</comment>
<evidence type="ECO:0000313" key="3">
    <source>
        <dbReference type="EMBL" id="MDQ0317785.1"/>
    </source>
</evidence>
<dbReference type="Proteomes" id="UP001229244">
    <property type="component" value="Unassembled WGS sequence"/>
</dbReference>
<evidence type="ECO:0000313" key="4">
    <source>
        <dbReference type="Proteomes" id="UP001229244"/>
    </source>
</evidence>
<sequence length="141" mass="16431">MNHSAEDMFDLVADVEKYPNFVPLCQSLSVRGRREQGDGTEVLVADMTVAYRFIRETFTSRVVLDRANRTIFVEYLDGPFRHMENRWTFKPVDDEHSEVGFYINYEFKSRALSAVMGSVFDRAFRKFATAFEERADEVYGT</sequence>
<evidence type="ECO:0000259" key="2">
    <source>
        <dbReference type="Pfam" id="PF03364"/>
    </source>
</evidence>
<proteinExistence type="inferred from homology"/>
<dbReference type="InterPro" id="IPR023393">
    <property type="entry name" value="START-like_dom_sf"/>
</dbReference>
<keyword evidence="4" id="KW-1185">Reference proteome</keyword>
<dbReference type="GO" id="GO:0048039">
    <property type="term" value="F:ubiquinone binding"/>
    <property type="evidence" value="ECO:0007669"/>
    <property type="project" value="InterPro"/>
</dbReference>
<dbReference type="SUPFAM" id="SSF55961">
    <property type="entry name" value="Bet v1-like"/>
    <property type="match status" value="1"/>
</dbReference>
<dbReference type="Gene3D" id="3.30.530.20">
    <property type="match status" value="1"/>
</dbReference>
<dbReference type="AlphaFoldDB" id="A0AAE3VTX9"/>
<accession>A0AAE3VTX9</accession>
<dbReference type="InterPro" id="IPR044996">
    <property type="entry name" value="COQ10-like"/>
</dbReference>
<protein>
    <submittedName>
        <fullName evidence="3">Coenzyme Q-binding protein COQ10</fullName>
    </submittedName>
</protein>